<dbReference type="GO" id="GO:0000155">
    <property type="term" value="F:phosphorelay sensor kinase activity"/>
    <property type="evidence" value="ECO:0007669"/>
    <property type="project" value="InterPro"/>
</dbReference>
<evidence type="ECO:0000256" key="13">
    <source>
        <dbReference type="ARBA" id="ARBA00023012"/>
    </source>
</evidence>
<dbReference type="Pfam" id="PF00672">
    <property type="entry name" value="HAMP"/>
    <property type="match status" value="1"/>
</dbReference>
<feature type="domain" description="PAS" evidence="17">
    <location>
        <begin position="225"/>
        <end position="270"/>
    </location>
</feature>
<organism evidence="19">
    <name type="scientific">bioreactor metagenome</name>
    <dbReference type="NCBI Taxonomy" id="1076179"/>
    <lineage>
        <taxon>unclassified sequences</taxon>
        <taxon>metagenomes</taxon>
        <taxon>ecological metagenomes</taxon>
    </lineage>
</organism>
<evidence type="ECO:0000256" key="8">
    <source>
        <dbReference type="ARBA" id="ARBA00022692"/>
    </source>
</evidence>
<dbReference type="InterPro" id="IPR036890">
    <property type="entry name" value="HATPase_C_sf"/>
</dbReference>
<dbReference type="PANTHER" id="PTHR42878:SF7">
    <property type="entry name" value="SENSOR HISTIDINE KINASE GLRK"/>
    <property type="match status" value="1"/>
</dbReference>
<keyword evidence="14 15" id="KW-0472">Membrane</keyword>
<dbReference type="InterPro" id="IPR003661">
    <property type="entry name" value="HisK_dim/P_dom"/>
</dbReference>
<dbReference type="SUPFAM" id="SSF47384">
    <property type="entry name" value="Homodimeric domain of signal transducing histidine kinase"/>
    <property type="match status" value="1"/>
</dbReference>
<evidence type="ECO:0000259" key="17">
    <source>
        <dbReference type="PROSITE" id="PS50112"/>
    </source>
</evidence>
<evidence type="ECO:0000256" key="14">
    <source>
        <dbReference type="ARBA" id="ARBA00023136"/>
    </source>
</evidence>
<dbReference type="SMART" id="SM00387">
    <property type="entry name" value="HATPase_c"/>
    <property type="match status" value="1"/>
</dbReference>
<dbReference type="PANTHER" id="PTHR42878">
    <property type="entry name" value="TWO-COMPONENT HISTIDINE KINASE"/>
    <property type="match status" value="1"/>
</dbReference>
<dbReference type="FunFam" id="3.30.565.10:FF:000023">
    <property type="entry name" value="PAS domain-containing sensor histidine kinase"/>
    <property type="match status" value="1"/>
</dbReference>
<dbReference type="InterPro" id="IPR003594">
    <property type="entry name" value="HATPase_dom"/>
</dbReference>
<feature type="domain" description="HAMP" evidence="18">
    <location>
        <begin position="164"/>
        <end position="216"/>
    </location>
</feature>
<evidence type="ECO:0000313" key="19">
    <source>
        <dbReference type="EMBL" id="MPM04487.1"/>
    </source>
</evidence>
<evidence type="ECO:0000256" key="1">
    <source>
        <dbReference type="ARBA" id="ARBA00000085"/>
    </source>
</evidence>
<dbReference type="Gene3D" id="3.30.565.10">
    <property type="entry name" value="Histidine kinase-like ATPase, C-terminal domain"/>
    <property type="match status" value="1"/>
</dbReference>
<evidence type="ECO:0000256" key="2">
    <source>
        <dbReference type="ARBA" id="ARBA00004141"/>
    </source>
</evidence>
<evidence type="ECO:0000256" key="5">
    <source>
        <dbReference type="ARBA" id="ARBA00022475"/>
    </source>
</evidence>
<keyword evidence="9" id="KW-0547">Nucleotide-binding</keyword>
<dbReference type="SUPFAM" id="SSF55785">
    <property type="entry name" value="PYP-like sensor domain (PAS domain)"/>
    <property type="match status" value="1"/>
</dbReference>
<dbReference type="InterPro" id="IPR036097">
    <property type="entry name" value="HisK_dim/P_sf"/>
</dbReference>
<dbReference type="GO" id="GO:0006355">
    <property type="term" value="P:regulation of DNA-templated transcription"/>
    <property type="evidence" value="ECO:0007669"/>
    <property type="project" value="InterPro"/>
</dbReference>
<dbReference type="PROSITE" id="PS50885">
    <property type="entry name" value="HAMP"/>
    <property type="match status" value="1"/>
</dbReference>
<dbReference type="SUPFAM" id="SSF55874">
    <property type="entry name" value="ATPase domain of HSP90 chaperone/DNA topoisomerase II/histidine kinase"/>
    <property type="match status" value="1"/>
</dbReference>
<keyword evidence="11" id="KW-0067">ATP-binding</keyword>
<keyword evidence="7 19" id="KW-0808">Transferase</keyword>
<dbReference type="PROSITE" id="PS50112">
    <property type="entry name" value="PAS"/>
    <property type="match status" value="1"/>
</dbReference>
<proteinExistence type="predicted"/>
<dbReference type="PRINTS" id="PR00344">
    <property type="entry name" value="BCTRLSENSOR"/>
</dbReference>
<keyword evidence="12 15" id="KW-1133">Transmembrane helix</keyword>
<dbReference type="GO" id="GO:0005524">
    <property type="term" value="F:ATP binding"/>
    <property type="evidence" value="ECO:0007669"/>
    <property type="project" value="UniProtKB-KW"/>
</dbReference>
<evidence type="ECO:0000256" key="11">
    <source>
        <dbReference type="ARBA" id="ARBA00022840"/>
    </source>
</evidence>
<dbReference type="CDD" id="cd00130">
    <property type="entry name" value="PAS"/>
    <property type="match status" value="1"/>
</dbReference>
<dbReference type="Pfam" id="PF00512">
    <property type="entry name" value="HisKA"/>
    <property type="match status" value="1"/>
</dbReference>
<evidence type="ECO:0000256" key="6">
    <source>
        <dbReference type="ARBA" id="ARBA00022553"/>
    </source>
</evidence>
<dbReference type="GO" id="GO:0007234">
    <property type="term" value="P:osmosensory signaling via phosphorelay pathway"/>
    <property type="evidence" value="ECO:0007669"/>
    <property type="project" value="TreeGrafter"/>
</dbReference>
<evidence type="ECO:0000256" key="12">
    <source>
        <dbReference type="ARBA" id="ARBA00022989"/>
    </source>
</evidence>
<name>A0A644WLN1_9ZZZZ</name>
<comment type="caution">
    <text evidence="19">The sequence shown here is derived from an EMBL/GenBank/DDBJ whole genome shotgun (WGS) entry which is preliminary data.</text>
</comment>
<keyword evidence="10" id="KW-0418">Kinase</keyword>
<gene>
    <name evidence="19" type="primary">kinB_3</name>
    <name evidence="19" type="ORF">SDC9_50764</name>
</gene>
<dbReference type="InterPro" id="IPR005467">
    <property type="entry name" value="His_kinase_dom"/>
</dbReference>
<dbReference type="Gene3D" id="6.10.340.10">
    <property type="match status" value="1"/>
</dbReference>
<comment type="subcellular location">
    <subcellularLocation>
        <location evidence="3">Cell membrane</location>
    </subcellularLocation>
    <subcellularLocation>
        <location evidence="2">Membrane</location>
        <topology evidence="2">Multi-pass membrane protein</topology>
    </subcellularLocation>
</comment>
<dbReference type="Gene3D" id="3.30.450.20">
    <property type="entry name" value="PAS domain"/>
    <property type="match status" value="1"/>
</dbReference>
<dbReference type="GO" id="GO:0000156">
    <property type="term" value="F:phosphorelay response regulator activity"/>
    <property type="evidence" value="ECO:0007669"/>
    <property type="project" value="TreeGrafter"/>
</dbReference>
<evidence type="ECO:0000256" key="7">
    <source>
        <dbReference type="ARBA" id="ARBA00022679"/>
    </source>
</evidence>
<dbReference type="GO" id="GO:0005886">
    <property type="term" value="C:plasma membrane"/>
    <property type="evidence" value="ECO:0007669"/>
    <property type="project" value="UniProtKB-SubCell"/>
</dbReference>
<dbReference type="SMART" id="SM00091">
    <property type="entry name" value="PAS"/>
    <property type="match status" value="1"/>
</dbReference>
<dbReference type="Gene3D" id="1.10.287.130">
    <property type="match status" value="1"/>
</dbReference>
<dbReference type="NCBIfam" id="TIGR00229">
    <property type="entry name" value="sensory_box"/>
    <property type="match status" value="1"/>
</dbReference>
<feature type="transmembrane region" description="Helical" evidence="15">
    <location>
        <begin position="140"/>
        <end position="162"/>
    </location>
</feature>
<dbReference type="SMART" id="SM00304">
    <property type="entry name" value="HAMP"/>
    <property type="match status" value="1"/>
</dbReference>
<dbReference type="InterPro" id="IPR003660">
    <property type="entry name" value="HAMP_dom"/>
</dbReference>
<keyword evidence="5" id="KW-1003">Cell membrane</keyword>
<evidence type="ECO:0000259" key="18">
    <source>
        <dbReference type="PROSITE" id="PS50885"/>
    </source>
</evidence>
<evidence type="ECO:0000256" key="4">
    <source>
        <dbReference type="ARBA" id="ARBA00012438"/>
    </source>
</evidence>
<comment type="catalytic activity">
    <reaction evidence="1">
        <text>ATP + protein L-histidine = ADP + protein N-phospho-L-histidine.</text>
        <dbReference type="EC" id="2.7.13.3"/>
    </reaction>
</comment>
<dbReference type="AlphaFoldDB" id="A0A644WLN1"/>
<dbReference type="InterPro" id="IPR000014">
    <property type="entry name" value="PAS"/>
</dbReference>
<dbReference type="SUPFAM" id="SSF158472">
    <property type="entry name" value="HAMP domain-like"/>
    <property type="match status" value="1"/>
</dbReference>
<feature type="domain" description="Histidine kinase" evidence="16">
    <location>
        <begin position="359"/>
        <end position="575"/>
    </location>
</feature>
<keyword evidence="8 15" id="KW-0812">Transmembrane</keyword>
<reference evidence="19" key="1">
    <citation type="submission" date="2019-08" db="EMBL/GenBank/DDBJ databases">
        <authorList>
            <person name="Kucharzyk K."/>
            <person name="Murdoch R.W."/>
            <person name="Higgins S."/>
            <person name="Loffler F."/>
        </authorList>
    </citation>
    <scope>NUCLEOTIDE SEQUENCE</scope>
</reference>
<protein>
    <recommendedName>
        <fullName evidence="4">histidine kinase</fullName>
        <ecNumber evidence="4">2.7.13.3</ecNumber>
    </recommendedName>
</protein>
<dbReference type="EMBL" id="VSSQ01001043">
    <property type="protein sequence ID" value="MPM04487.1"/>
    <property type="molecule type" value="Genomic_DNA"/>
</dbReference>
<dbReference type="InterPro" id="IPR035965">
    <property type="entry name" value="PAS-like_dom_sf"/>
</dbReference>
<keyword evidence="6" id="KW-0597">Phosphoprotein</keyword>
<dbReference type="SMART" id="SM00388">
    <property type="entry name" value="HisKA"/>
    <property type="match status" value="1"/>
</dbReference>
<dbReference type="InterPro" id="IPR013767">
    <property type="entry name" value="PAS_fold"/>
</dbReference>
<dbReference type="Pfam" id="PF02518">
    <property type="entry name" value="HATPase_c"/>
    <property type="match status" value="1"/>
</dbReference>
<dbReference type="GO" id="GO:0030295">
    <property type="term" value="F:protein kinase activator activity"/>
    <property type="evidence" value="ECO:0007669"/>
    <property type="project" value="TreeGrafter"/>
</dbReference>
<evidence type="ECO:0000256" key="10">
    <source>
        <dbReference type="ARBA" id="ARBA00022777"/>
    </source>
</evidence>
<evidence type="ECO:0000256" key="3">
    <source>
        <dbReference type="ARBA" id="ARBA00004236"/>
    </source>
</evidence>
<evidence type="ECO:0000256" key="15">
    <source>
        <dbReference type="SAM" id="Phobius"/>
    </source>
</evidence>
<dbReference type="CDD" id="cd06225">
    <property type="entry name" value="HAMP"/>
    <property type="match status" value="1"/>
</dbReference>
<evidence type="ECO:0000256" key="9">
    <source>
        <dbReference type="ARBA" id="ARBA00022741"/>
    </source>
</evidence>
<dbReference type="CDD" id="cd00075">
    <property type="entry name" value="HATPase"/>
    <property type="match status" value="1"/>
</dbReference>
<sequence>MKIKTKLTLGVGLLFLLIILLSIVGAKYINELKADTENILVANYNSLEYSRNMLVAFDDGSEKALQKFDVNLQNQEKNITEIGEKETTSEIRNNFEQYKSNKFDSSFQASIRKDIFRLMDMNMQAIQRKSEVAKATADKAVFWIAITGTMCFLIAFVLLVNLPSNIANPIKELTESIKQIAAKNYSERVHFESHSEFGQLARSFNTMAEKLEEYNNSNLAKLMMEKRRIEALINNMHDPVIGLDENLKVIFANEEAIKISGLTHTELIGKLAQELAIKNDLIRSLIQDLIIGETDNGQKQEPIKIFSENKESYFEKETLHISITPTGEANSRLVGHVIFLRNVTTYKELDFAKTNFIATVSHEFKTPISSIKMSLQLLENEQIGKLNDEQKNLIDSIKDDANRLLKITGELLNMTQVESGNIQLSILPSDPKEILLYAINATKTQADQKQINFEINCPDNISKIQADNEKTAWVLTNLISNAIRYSYDNATIYLAIQQTSNQVQISVRDTGQGIAPQYKDKIFDRYFRVPGTKKEGTGLGLAISKEFIEAQGGRINVESEFGAGSTFTLTLNKAT</sequence>
<dbReference type="InterPro" id="IPR004358">
    <property type="entry name" value="Sig_transdc_His_kin-like_C"/>
</dbReference>
<dbReference type="EC" id="2.7.13.3" evidence="4"/>
<accession>A0A644WLN1</accession>
<dbReference type="InterPro" id="IPR050351">
    <property type="entry name" value="BphY/WalK/GraS-like"/>
</dbReference>
<evidence type="ECO:0000259" key="16">
    <source>
        <dbReference type="PROSITE" id="PS50109"/>
    </source>
</evidence>
<dbReference type="CDD" id="cd00082">
    <property type="entry name" value="HisKA"/>
    <property type="match status" value="1"/>
</dbReference>
<dbReference type="PROSITE" id="PS50109">
    <property type="entry name" value="HIS_KIN"/>
    <property type="match status" value="1"/>
</dbReference>
<dbReference type="Pfam" id="PF00989">
    <property type="entry name" value="PAS"/>
    <property type="match status" value="1"/>
</dbReference>
<keyword evidence="13" id="KW-0902">Two-component regulatory system</keyword>